<organism evidence="1 2">
    <name type="scientific">Chloropicon primus</name>
    <dbReference type="NCBI Taxonomy" id="1764295"/>
    <lineage>
        <taxon>Eukaryota</taxon>
        <taxon>Viridiplantae</taxon>
        <taxon>Chlorophyta</taxon>
        <taxon>Chloropicophyceae</taxon>
        <taxon>Chloropicales</taxon>
        <taxon>Chloropicaceae</taxon>
        <taxon>Chloropicon</taxon>
    </lineage>
</organism>
<dbReference type="AlphaFoldDB" id="A0A5B8MMY3"/>
<keyword evidence="2" id="KW-1185">Reference proteome</keyword>
<dbReference type="EMBL" id="CP031039">
    <property type="protein sequence ID" value="QDZ21873.1"/>
    <property type="molecule type" value="Genomic_DNA"/>
</dbReference>
<gene>
    <name evidence="1" type="ORF">A3770_06p43910</name>
</gene>
<sequence length="155" mass="17724">MAGDTLTTKAEGEEVAVKYCTNLRASVETDVNAAPRAFVHSREWKKIMAGDPVEINPSVGHGMKIMTVAEWAGRWKRNDDFPDCLACGSLNTREHHFIQTWCRGNRKWESETLCLDCHNYSWRSYCDPEFTTPSEHEKERWNKMLEGNSALGVEN</sequence>
<proteinExistence type="predicted"/>
<protein>
    <submittedName>
        <fullName evidence="1">Uncharacterized protein</fullName>
    </submittedName>
</protein>
<reference evidence="1 2" key="1">
    <citation type="submission" date="2018-07" db="EMBL/GenBank/DDBJ databases">
        <title>The complete nuclear genome of the prasinophyte Chloropicon primus (CCMP1205).</title>
        <authorList>
            <person name="Pombert J.-F."/>
            <person name="Otis C."/>
            <person name="Turmel M."/>
            <person name="Lemieux C."/>
        </authorList>
    </citation>
    <scope>NUCLEOTIDE SEQUENCE [LARGE SCALE GENOMIC DNA]</scope>
    <source>
        <strain evidence="1 2">CCMP1205</strain>
    </source>
</reference>
<evidence type="ECO:0000313" key="2">
    <source>
        <dbReference type="Proteomes" id="UP000316726"/>
    </source>
</evidence>
<dbReference type="OrthoDB" id="525072at2759"/>
<accession>A0A5B8MMY3</accession>
<dbReference type="Proteomes" id="UP000316726">
    <property type="component" value="Chromosome 6"/>
</dbReference>
<name>A0A5B8MMY3_9CHLO</name>
<evidence type="ECO:0000313" key="1">
    <source>
        <dbReference type="EMBL" id="QDZ21873.1"/>
    </source>
</evidence>